<dbReference type="InterPro" id="IPR050564">
    <property type="entry name" value="F420-G6PD/mer"/>
</dbReference>
<comment type="caution">
    <text evidence="2">The sequence shown here is derived from an EMBL/GenBank/DDBJ whole genome shotgun (WGS) entry which is preliminary data.</text>
</comment>
<dbReference type="RefSeq" id="WP_208254031.1">
    <property type="nucleotide sequence ID" value="NZ_JAGEOJ010000002.1"/>
</dbReference>
<evidence type="ECO:0000313" key="3">
    <source>
        <dbReference type="Proteomes" id="UP000669179"/>
    </source>
</evidence>
<keyword evidence="3" id="KW-1185">Reference proteome</keyword>
<dbReference type="GO" id="GO:0016705">
    <property type="term" value="F:oxidoreductase activity, acting on paired donors, with incorporation or reduction of molecular oxygen"/>
    <property type="evidence" value="ECO:0007669"/>
    <property type="project" value="InterPro"/>
</dbReference>
<dbReference type="AlphaFoldDB" id="A0A939T3C0"/>
<dbReference type="PANTHER" id="PTHR43244:SF2">
    <property type="entry name" value="CONSERVED HYPOTHETICAL ALANINE AND PROLINE-RICH PROTEIN"/>
    <property type="match status" value="1"/>
</dbReference>
<dbReference type="Pfam" id="PF00296">
    <property type="entry name" value="Bac_luciferase"/>
    <property type="match status" value="1"/>
</dbReference>
<evidence type="ECO:0000313" key="2">
    <source>
        <dbReference type="EMBL" id="MBO2446424.1"/>
    </source>
</evidence>
<protein>
    <submittedName>
        <fullName evidence="2">LLM class flavin-dependent oxidoreductase</fullName>
    </submittedName>
</protein>
<dbReference type="Proteomes" id="UP000669179">
    <property type="component" value="Unassembled WGS sequence"/>
</dbReference>
<organism evidence="2 3">
    <name type="scientific">Actinomadura barringtoniae</name>
    <dbReference type="NCBI Taxonomy" id="1427535"/>
    <lineage>
        <taxon>Bacteria</taxon>
        <taxon>Bacillati</taxon>
        <taxon>Actinomycetota</taxon>
        <taxon>Actinomycetes</taxon>
        <taxon>Streptosporangiales</taxon>
        <taxon>Thermomonosporaceae</taxon>
        <taxon>Actinomadura</taxon>
    </lineage>
</organism>
<dbReference type="PANTHER" id="PTHR43244">
    <property type="match status" value="1"/>
</dbReference>
<name>A0A939T3C0_9ACTN</name>
<feature type="domain" description="Luciferase-like" evidence="1">
    <location>
        <begin position="9"/>
        <end position="258"/>
    </location>
</feature>
<evidence type="ECO:0000259" key="1">
    <source>
        <dbReference type="Pfam" id="PF00296"/>
    </source>
</evidence>
<dbReference type="InterPro" id="IPR036661">
    <property type="entry name" value="Luciferase-like_sf"/>
</dbReference>
<gene>
    <name evidence="2" type="ORF">J4573_04945</name>
</gene>
<sequence>MKVDVAVTGPELREISSLARLAEDIGFDGLHTAEARHDPFLPLARAAEHTTRIRLGTSVAVSAARSPVNLAHIANDLQEYSRGRFVLALGPPTRMRDAVQALRAIWRTWGDGEALAFLGEHYRHTAMTSFFRPPPHPYGPPAIHLTGTGPRTAQLAGEIADGLVLNGFPGERHLRDVTVPALERGLRRSGRDWDDIEVVAPPFLVAAPFNVAGREAAEEIADLLVRRYGALCRRVTLMGPFHQDPGRWAGLVARVHEITCEPVPS</sequence>
<dbReference type="SUPFAM" id="SSF51679">
    <property type="entry name" value="Bacterial luciferase-like"/>
    <property type="match status" value="1"/>
</dbReference>
<dbReference type="EMBL" id="JAGEOJ010000002">
    <property type="protein sequence ID" value="MBO2446424.1"/>
    <property type="molecule type" value="Genomic_DNA"/>
</dbReference>
<dbReference type="Gene3D" id="3.20.20.30">
    <property type="entry name" value="Luciferase-like domain"/>
    <property type="match status" value="1"/>
</dbReference>
<proteinExistence type="predicted"/>
<reference evidence="2" key="1">
    <citation type="submission" date="2021-03" db="EMBL/GenBank/DDBJ databases">
        <authorList>
            <person name="Kanchanasin P."/>
            <person name="Saeng-In P."/>
            <person name="Phongsopitanun W."/>
            <person name="Yuki M."/>
            <person name="Kudo T."/>
            <person name="Ohkuma M."/>
            <person name="Tanasupawat S."/>
        </authorList>
    </citation>
    <scope>NUCLEOTIDE SEQUENCE</scope>
    <source>
        <strain evidence="2">GKU 128</strain>
    </source>
</reference>
<dbReference type="CDD" id="cd01097">
    <property type="entry name" value="Tetrahydromethanopterin_reductase"/>
    <property type="match status" value="1"/>
</dbReference>
<accession>A0A939T3C0</accession>
<dbReference type="InterPro" id="IPR011251">
    <property type="entry name" value="Luciferase-like_dom"/>
</dbReference>